<protein>
    <recommendedName>
        <fullName evidence="4">DUF2219 domain-containing protein</fullName>
    </recommendedName>
</protein>
<evidence type="ECO:0000313" key="3">
    <source>
        <dbReference type="Proteomes" id="UP001209755"/>
    </source>
</evidence>
<reference evidence="3" key="1">
    <citation type="submission" date="2023-07" db="EMBL/GenBank/DDBJ databases">
        <title>Genome sequencing of Purple Non-Sulfur Bacteria from various extreme environments.</title>
        <authorList>
            <person name="Mayer M."/>
        </authorList>
    </citation>
    <scope>NUCLEOTIDE SEQUENCE [LARGE SCALE GENOMIC DNA]</scope>
    <source>
        <strain evidence="3">DSM 17935</strain>
    </source>
</reference>
<keyword evidence="1" id="KW-0732">Signal</keyword>
<evidence type="ECO:0000256" key="1">
    <source>
        <dbReference type="SAM" id="SignalP"/>
    </source>
</evidence>
<comment type="caution">
    <text evidence="2">The sequence shown here is derived from an EMBL/GenBank/DDBJ whole genome shotgun (WGS) entry which is preliminary data.</text>
</comment>
<dbReference type="EMBL" id="JAOQNS010000005">
    <property type="protein sequence ID" value="MCW2307716.1"/>
    <property type="molecule type" value="Genomic_DNA"/>
</dbReference>
<keyword evidence="3" id="KW-1185">Reference proteome</keyword>
<dbReference type="RefSeq" id="WP_264601359.1">
    <property type="nucleotide sequence ID" value="NZ_JAOQNS010000005.1"/>
</dbReference>
<feature type="signal peptide" evidence="1">
    <location>
        <begin position="1"/>
        <end position="25"/>
    </location>
</feature>
<gene>
    <name evidence="2" type="ORF">M2319_002053</name>
</gene>
<evidence type="ECO:0008006" key="4">
    <source>
        <dbReference type="Google" id="ProtNLM"/>
    </source>
</evidence>
<accession>A0ABT3HBF0</accession>
<dbReference type="Proteomes" id="UP001209755">
    <property type="component" value="Unassembled WGS sequence"/>
</dbReference>
<name>A0ABT3HBF0_9HYPH</name>
<organism evidence="2 3">
    <name type="scientific">Rhodobium gokarnense</name>
    <dbReference type="NCBI Taxonomy" id="364296"/>
    <lineage>
        <taxon>Bacteria</taxon>
        <taxon>Pseudomonadati</taxon>
        <taxon>Pseudomonadota</taxon>
        <taxon>Alphaproteobacteria</taxon>
        <taxon>Hyphomicrobiales</taxon>
        <taxon>Rhodobiaceae</taxon>
        <taxon>Rhodobium</taxon>
    </lineage>
</organism>
<feature type="chain" id="PRO_5046192305" description="DUF2219 domain-containing protein" evidence="1">
    <location>
        <begin position="26"/>
        <end position="270"/>
    </location>
</feature>
<evidence type="ECO:0000313" key="2">
    <source>
        <dbReference type="EMBL" id="MCW2307716.1"/>
    </source>
</evidence>
<proteinExistence type="predicted"/>
<sequence length="270" mass="29466">MSRLRDLLAPAAVAAGLLAGLVVPASEARAGAWTHEKGSGQVIGTFMYSNSTRGFDDHGNVVDIEDYTKAEASLLMEYGLTSDLTLMLTPSFRHASIGDISSSSRPGYTEFGARYRVFQKEGTVVSLQGLTRIPGTRRNDILANVGNTDTEYELRGMIGHGFKIGEKEAFVDGQAGYRLRTGDPADELRLDGTLGFRPRPDLLLLGQTFNTISVSDPEGIFRRTREHKLQLSAVYDINDSVSLQVGGLGTVYGRNALRERGVFSAVWLRF</sequence>